<keyword evidence="7" id="KW-1185">Reference proteome</keyword>
<evidence type="ECO:0000256" key="1">
    <source>
        <dbReference type="ARBA" id="ARBA00010088"/>
    </source>
</evidence>
<organism evidence="6 7">
    <name type="scientific">Microdochium trichocladiopsis</name>
    <dbReference type="NCBI Taxonomy" id="1682393"/>
    <lineage>
        <taxon>Eukaryota</taxon>
        <taxon>Fungi</taxon>
        <taxon>Dikarya</taxon>
        <taxon>Ascomycota</taxon>
        <taxon>Pezizomycotina</taxon>
        <taxon>Sordariomycetes</taxon>
        <taxon>Xylariomycetidae</taxon>
        <taxon>Xylariales</taxon>
        <taxon>Microdochiaceae</taxon>
        <taxon>Microdochium</taxon>
    </lineage>
</organism>
<dbReference type="PANTHER" id="PTHR43248:SF25">
    <property type="entry name" value="AB HYDROLASE-1 DOMAIN-CONTAINING PROTEIN-RELATED"/>
    <property type="match status" value="1"/>
</dbReference>
<evidence type="ECO:0000259" key="5">
    <source>
        <dbReference type="Pfam" id="PF08386"/>
    </source>
</evidence>
<evidence type="ECO:0000256" key="3">
    <source>
        <dbReference type="SAM" id="SignalP"/>
    </source>
</evidence>
<keyword evidence="2" id="KW-0378">Hydrolase</keyword>
<dbReference type="Pfam" id="PF08386">
    <property type="entry name" value="Abhydrolase_4"/>
    <property type="match status" value="1"/>
</dbReference>
<dbReference type="PANTHER" id="PTHR43248">
    <property type="entry name" value="2-SUCCINYL-6-HYDROXY-2,4-CYCLOHEXADIENE-1-CARBOXYLATE SYNTHASE"/>
    <property type="match status" value="1"/>
</dbReference>
<sequence>MMHSITTWASALLLPLAATTAAAAALPRADGIVWGECHIEEDTSSLPVPVQCGKLTVPLDWSGKTTDKTIDIELIKWPAATQPAPKGSILLNFGGPGGDGLNNFVSYAPLQAPIIGDEHDIISWDPRGTRNAIPVICYNNTATNAELTTYLSDWYNASDTTPSHLWTEATVLSELCQNALQEVGPYVGMASVARDIIAIVDALGEDGLLRYWGISGGTSMGATVAAMFPDRVDKVILDGVMNAHQYYNSPVETEFISSADDVLRGIFNACIEAGVEKCPLASHAKTCGGLEEKMDQLVYELKYNPIPFASAALGSGGIVDYSILFNWLFSKLYVPKSYATVAKVLEGLFRRDATALVEAALIEAGASTPAAGPIIRAVWGIRCGDKRPRADSKEELEPYVDQLEANSRWFAHFGLASNAYLCAQWPFEAVERYEGDFTGVKTKNPVLFIGNTYDPVTPLVSARNMSSGFEGSVLLQHDSYGHVSFTTQKSNCTEAAISAYLNEGKLPAEGTVCKPNLPIVNYVTGEI</sequence>
<dbReference type="Proteomes" id="UP000756346">
    <property type="component" value="Unassembled WGS sequence"/>
</dbReference>
<dbReference type="Gene3D" id="3.40.50.1820">
    <property type="entry name" value="alpha/beta hydrolase"/>
    <property type="match status" value="1"/>
</dbReference>
<dbReference type="OrthoDB" id="425534at2759"/>
<dbReference type="InterPro" id="IPR051601">
    <property type="entry name" value="Serine_prot/Carboxylest_S33"/>
</dbReference>
<dbReference type="SUPFAM" id="SSF53474">
    <property type="entry name" value="alpha/beta-Hydrolases"/>
    <property type="match status" value="1"/>
</dbReference>
<dbReference type="GeneID" id="70181323"/>
<dbReference type="InterPro" id="IPR013595">
    <property type="entry name" value="Pept_S33_TAP-like_C"/>
</dbReference>
<gene>
    <name evidence="6" type="ORF">B0I36DRAFT_293005</name>
</gene>
<protein>
    <submittedName>
        <fullName evidence="6">TAP-like protein-domain-containing protein</fullName>
    </submittedName>
</protein>
<evidence type="ECO:0000259" key="4">
    <source>
        <dbReference type="Pfam" id="PF00561"/>
    </source>
</evidence>
<dbReference type="InterPro" id="IPR029058">
    <property type="entry name" value="AB_hydrolase_fold"/>
</dbReference>
<evidence type="ECO:0000256" key="2">
    <source>
        <dbReference type="ARBA" id="ARBA00022801"/>
    </source>
</evidence>
<evidence type="ECO:0000313" key="7">
    <source>
        <dbReference type="Proteomes" id="UP000756346"/>
    </source>
</evidence>
<dbReference type="InterPro" id="IPR000073">
    <property type="entry name" value="AB_hydrolase_1"/>
</dbReference>
<keyword evidence="3" id="KW-0732">Signal</keyword>
<feature type="domain" description="AB hydrolase-1" evidence="4">
    <location>
        <begin position="89"/>
        <end position="243"/>
    </location>
</feature>
<accession>A0A9P9BLH4</accession>
<reference evidence="6" key="1">
    <citation type="journal article" date="2021" name="Nat. Commun.">
        <title>Genetic determinants of endophytism in the Arabidopsis root mycobiome.</title>
        <authorList>
            <person name="Mesny F."/>
            <person name="Miyauchi S."/>
            <person name="Thiergart T."/>
            <person name="Pickel B."/>
            <person name="Atanasova L."/>
            <person name="Karlsson M."/>
            <person name="Huettel B."/>
            <person name="Barry K.W."/>
            <person name="Haridas S."/>
            <person name="Chen C."/>
            <person name="Bauer D."/>
            <person name="Andreopoulos W."/>
            <person name="Pangilinan J."/>
            <person name="LaButti K."/>
            <person name="Riley R."/>
            <person name="Lipzen A."/>
            <person name="Clum A."/>
            <person name="Drula E."/>
            <person name="Henrissat B."/>
            <person name="Kohler A."/>
            <person name="Grigoriev I.V."/>
            <person name="Martin F.M."/>
            <person name="Hacquard S."/>
        </authorList>
    </citation>
    <scope>NUCLEOTIDE SEQUENCE</scope>
    <source>
        <strain evidence="6">MPI-CAGE-CH-0230</strain>
    </source>
</reference>
<proteinExistence type="inferred from homology"/>
<dbReference type="RefSeq" id="XP_046010886.1">
    <property type="nucleotide sequence ID" value="XM_046151777.1"/>
</dbReference>
<comment type="similarity">
    <text evidence="1">Belongs to the peptidase S33 family.</text>
</comment>
<feature type="domain" description="Peptidase S33 tripeptidyl aminopeptidase-like C-terminal" evidence="5">
    <location>
        <begin position="417"/>
        <end position="513"/>
    </location>
</feature>
<comment type="caution">
    <text evidence="6">The sequence shown here is derived from an EMBL/GenBank/DDBJ whole genome shotgun (WGS) entry which is preliminary data.</text>
</comment>
<feature type="signal peptide" evidence="3">
    <location>
        <begin position="1"/>
        <end position="24"/>
    </location>
</feature>
<dbReference type="AlphaFoldDB" id="A0A9P9BLH4"/>
<dbReference type="Pfam" id="PF00561">
    <property type="entry name" value="Abhydrolase_1"/>
    <property type="match status" value="1"/>
</dbReference>
<dbReference type="EMBL" id="JAGTJQ010000007">
    <property type="protein sequence ID" value="KAH7028087.1"/>
    <property type="molecule type" value="Genomic_DNA"/>
</dbReference>
<dbReference type="GO" id="GO:0016787">
    <property type="term" value="F:hydrolase activity"/>
    <property type="evidence" value="ECO:0007669"/>
    <property type="project" value="UniProtKB-KW"/>
</dbReference>
<evidence type="ECO:0000313" key="6">
    <source>
        <dbReference type="EMBL" id="KAH7028087.1"/>
    </source>
</evidence>
<name>A0A9P9BLH4_9PEZI</name>
<feature type="chain" id="PRO_5040370784" evidence="3">
    <location>
        <begin position="25"/>
        <end position="527"/>
    </location>
</feature>